<reference evidence="1 2" key="1">
    <citation type="submission" date="2024-01" db="EMBL/GenBank/DDBJ databases">
        <title>The genomes of 5 underutilized Papilionoideae crops provide insights into root nodulation and disease resistanc.</title>
        <authorList>
            <person name="Jiang F."/>
        </authorList>
    </citation>
    <scope>NUCLEOTIDE SEQUENCE [LARGE SCALE GENOMIC DNA]</scope>
    <source>
        <strain evidence="1">DUOXIRENSHENG_FW03</strain>
        <tissue evidence="1">Leaves</tissue>
    </source>
</reference>
<comment type="caution">
    <text evidence="1">The sequence shown here is derived from an EMBL/GenBank/DDBJ whole genome shotgun (WGS) entry which is preliminary data.</text>
</comment>
<dbReference type="Proteomes" id="UP001386955">
    <property type="component" value="Unassembled WGS sequence"/>
</dbReference>
<dbReference type="EMBL" id="JAYMYS010000001">
    <property type="protein sequence ID" value="KAK7410528.1"/>
    <property type="molecule type" value="Genomic_DNA"/>
</dbReference>
<proteinExistence type="predicted"/>
<name>A0AAN9SZ14_PSOTE</name>
<evidence type="ECO:0000313" key="1">
    <source>
        <dbReference type="EMBL" id="KAK7410528.1"/>
    </source>
</evidence>
<protein>
    <submittedName>
        <fullName evidence="1">Uncharacterized protein</fullName>
    </submittedName>
</protein>
<evidence type="ECO:0000313" key="2">
    <source>
        <dbReference type="Proteomes" id="UP001386955"/>
    </source>
</evidence>
<keyword evidence="2" id="KW-1185">Reference proteome</keyword>
<accession>A0AAN9SZ14</accession>
<organism evidence="1 2">
    <name type="scientific">Psophocarpus tetragonolobus</name>
    <name type="common">Winged bean</name>
    <name type="synonym">Dolichos tetragonolobus</name>
    <dbReference type="NCBI Taxonomy" id="3891"/>
    <lineage>
        <taxon>Eukaryota</taxon>
        <taxon>Viridiplantae</taxon>
        <taxon>Streptophyta</taxon>
        <taxon>Embryophyta</taxon>
        <taxon>Tracheophyta</taxon>
        <taxon>Spermatophyta</taxon>
        <taxon>Magnoliopsida</taxon>
        <taxon>eudicotyledons</taxon>
        <taxon>Gunneridae</taxon>
        <taxon>Pentapetalae</taxon>
        <taxon>rosids</taxon>
        <taxon>fabids</taxon>
        <taxon>Fabales</taxon>
        <taxon>Fabaceae</taxon>
        <taxon>Papilionoideae</taxon>
        <taxon>50 kb inversion clade</taxon>
        <taxon>NPAAA clade</taxon>
        <taxon>indigoferoid/millettioid clade</taxon>
        <taxon>Phaseoleae</taxon>
        <taxon>Psophocarpus</taxon>
    </lineage>
</organism>
<dbReference type="AlphaFoldDB" id="A0AAN9SZ14"/>
<sequence>MFGGNRQALPEKVIETMKRVGYRVGAGFTREVQEDNTIHADCDKDVNGNEAENGVKHWQRPIGNTRIKLGLRLQHTHGKYRSWKVTDREALMKTKGNMAGK</sequence>
<gene>
    <name evidence="1" type="ORF">VNO78_01371</name>
</gene>